<dbReference type="InterPro" id="IPR025649">
    <property type="entry name" value="DUF4360"/>
</dbReference>
<evidence type="ECO:0000256" key="1">
    <source>
        <dbReference type="SAM" id="SignalP"/>
    </source>
</evidence>
<proteinExistence type="predicted"/>
<evidence type="ECO:0000313" key="3">
    <source>
        <dbReference type="Proteomes" id="UP001501638"/>
    </source>
</evidence>
<dbReference type="PANTHER" id="PTHR38847:SF1">
    <property type="entry name" value="PSEUDOURIDINE SYNTHASE RSUA_RLUA-LIKE DOMAIN-CONTAINING PROTEIN"/>
    <property type="match status" value="1"/>
</dbReference>
<gene>
    <name evidence="2" type="ORF">GCM10010405_18550</name>
</gene>
<dbReference type="EMBL" id="BAAASZ010000017">
    <property type="protein sequence ID" value="GAA2435738.1"/>
    <property type="molecule type" value="Genomic_DNA"/>
</dbReference>
<organism evidence="2 3">
    <name type="scientific">Streptomyces macrosporus</name>
    <dbReference type="NCBI Taxonomy" id="44032"/>
    <lineage>
        <taxon>Bacteria</taxon>
        <taxon>Bacillati</taxon>
        <taxon>Actinomycetota</taxon>
        <taxon>Actinomycetes</taxon>
        <taxon>Kitasatosporales</taxon>
        <taxon>Streptomycetaceae</taxon>
        <taxon>Streptomyces</taxon>
    </lineage>
</organism>
<feature type="chain" id="PRO_5047359035" evidence="1">
    <location>
        <begin position="21"/>
        <end position="217"/>
    </location>
</feature>
<dbReference type="Pfam" id="PF14273">
    <property type="entry name" value="DUF4360"/>
    <property type="match status" value="1"/>
</dbReference>
<dbReference type="PANTHER" id="PTHR38847">
    <property type="match status" value="1"/>
</dbReference>
<reference evidence="2 3" key="1">
    <citation type="journal article" date="2019" name="Int. J. Syst. Evol. Microbiol.">
        <title>The Global Catalogue of Microorganisms (GCM) 10K type strain sequencing project: providing services to taxonomists for standard genome sequencing and annotation.</title>
        <authorList>
            <consortium name="The Broad Institute Genomics Platform"/>
            <consortium name="The Broad Institute Genome Sequencing Center for Infectious Disease"/>
            <person name="Wu L."/>
            <person name="Ma J."/>
        </authorList>
    </citation>
    <scope>NUCLEOTIDE SEQUENCE [LARGE SCALE GENOMIC DNA]</scope>
    <source>
        <strain evidence="2 3">JCM 6305</strain>
    </source>
</reference>
<dbReference type="Proteomes" id="UP001501638">
    <property type="component" value="Unassembled WGS sequence"/>
</dbReference>
<accession>A0ABN3JNI0</accession>
<comment type="caution">
    <text evidence="2">The sequence shown here is derived from an EMBL/GenBank/DDBJ whole genome shotgun (WGS) entry which is preliminary data.</text>
</comment>
<protein>
    <submittedName>
        <fullName evidence="2">DUF4360 domain-containing protein</fullName>
    </submittedName>
</protein>
<feature type="signal peptide" evidence="1">
    <location>
        <begin position="1"/>
        <end position="20"/>
    </location>
</feature>
<evidence type="ECO:0000313" key="2">
    <source>
        <dbReference type="EMBL" id="GAA2435738.1"/>
    </source>
</evidence>
<keyword evidence="3" id="KW-1185">Reference proteome</keyword>
<keyword evidence="1" id="KW-0732">Signal</keyword>
<name>A0ABN3JNI0_9ACTN</name>
<dbReference type="RefSeq" id="WP_344321659.1">
    <property type="nucleotide sequence ID" value="NZ_BAAASZ010000017.1"/>
</dbReference>
<sequence length="217" mass="22473">MSGVFLAGGAAAALLASALAGPTLDLETPSTVPAEKIQIGINTVNGSGCPAGTAAVAVAPDNTAFTVTYSDYLAQVGVGASPTDARKNCQLNLGVKVPHGFTYAIAGVTYRGYGYLENGATALQKAQYYFQGSAQTASSSHGFAGPFDSNWQTTDKTEVGELVWAPCGVERNFNINTELRVDGGDSNVKETTSFMTMDSTDGAVSTVYNIAWKKCDG</sequence>